<organism evidence="1 2">
    <name type="scientific">Bacillus canaveralius</name>
    <dbReference type="NCBI Taxonomy" id="1403243"/>
    <lineage>
        <taxon>Bacteria</taxon>
        <taxon>Bacillati</taxon>
        <taxon>Bacillota</taxon>
        <taxon>Bacilli</taxon>
        <taxon>Bacillales</taxon>
        <taxon>Bacillaceae</taxon>
        <taxon>Bacillus</taxon>
    </lineage>
</organism>
<dbReference type="Proteomes" id="UP000235114">
    <property type="component" value="Unassembled WGS sequence"/>
</dbReference>
<accession>A0ABX4T5M7</accession>
<sequence length="86" mass="10139">MTCLYTERVHSGIIIPECFFMKRGIHPLHSPYLEVPKLITIVAEKFLVTCKISSFLTPFKKFYEIIIPMVEKLFTIQRFKIKESDD</sequence>
<dbReference type="EMBL" id="PGVD01000035">
    <property type="protein sequence ID" value="PLR95856.1"/>
    <property type="molecule type" value="Genomic_DNA"/>
</dbReference>
<gene>
    <name evidence="1" type="ORF">CVD25_13505</name>
</gene>
<name>A0ABX4T5M7_9BACI</name>
<comment type="caution">
    <text evidence="1">The sequence shown here is derived from an EMBL/GenBank/DDBJ whole genome shotgun (WGS) entry which is preliminary data.</text>
</comment>
<reference evidence="1 2" key="1">
    <citation type="submission" date="2017-12" db="EMBL/GenBank/DDBJ databases">
        <title>Comparative Functional Genomics of Dry Heat Resistant strains isolated from the Viking Spacecraft.</title>
        <authorList>
            <person name="Seuylemezian A."/>
            <person name="Cooper K."/>
            <person name="Vaishampayan P."/>
        </authorList>
    </citation>
    <scope>NUCLEOTIDE SEQUENCE [LARGE SCALE GENOMIC DNA]</scope>
    <source>
        <strain evidence="1 2">ATCC 29669</strain>
    </source>
</reference>
<evidence type="ECO:0000313" key="1">
    <source>
        <dbReference type="EMBL" id="PLR95856.1"/>
    </source>
</evidence>
<protein>
    <submittedName>
        <fullName evidence="1">Uncharacterized protein</fullName>
    </submittedName>
</protein>
<proteinExistence type="predicted"/>
<evidence type="ECO:0000313" key="2">
    <source>
        <dbReference type="Proteomes" id="UP000235114"/>
    </source>
</evidence>
<keyword evidence="2" id="KW-1185">Reference proteome</keyword>